<dbReference type="OrthoDB" id="2156052at2759"/>
<feature type="region of interest" description="Disordered" evidence="1">
    <location>
        <begin position="1"/>
        <end position="25"/>
    </location>
</feature>
<dbReference type="GeneID" id="27717504"/>
<evidence type="ECO:0000313" key="2">
    <source>
        <dbReference type="EMBL" id="KIX92582.1"/>
    </source>
</evidence>
<accession>A0A0D2JHC5</accession>
<dbReference type="AlphaFoldDB" id="A0A0D2JHC5"/>
<keyword evidence="3" id="KW-1185">Reference proteome</keyword>
<evidence type="ECO:0000313" key="3">
    <source>
        <dbReference type="Proteomes" id="UP000053411"/>
    </source>
</evidence>
<name>A0A0D2JHC5_9EURO</name>
<evidence type="ECO:0000256" key="1">
    <source>
        <dbReference type="SAM" id="MobiDB-lite"/>
    </source>
</evidence>
<dbReference type="Proteomes" id="UP000053411">
    <property type="component" value="Unassembled WGS sequence"/>
</dbReference>
<dbReference type="RefSeq" id="XP_016626705.1">
    <property type="nucleotide sequence ID" value="XM_016782246.1"/>
</dbReference>
<dbReference type="EMBL" id="KN848103">
    <property type="protein sequence ID" value="KIX92582.1"/>
    <property type="molecule type" value="Genomic_DNA"/>
</dbReference>
<reference evidence="2 3" key="1">
    <citation type="submission" date="2015-01" db="EMBL/GenBank/DDBJ databases">
        <title>The Genome Sequence of Fonsecaea multimorphosa CBS 102226.</title>
        <authorList>
            <consortium name="The Broad Institute Genomics Platform"/>
            <person name="Cuomo C."/>
            <person name="de Hoog S."/>
            <person name="Gorbushina A."/>
            <person name="Stielow B."/>
            <person name="Teixiera M."/>
            <person name="Abouelleil A."/>
            <person name="Chapman S.B."/>
            <person name="Priest M."/>
            <person name="Young S.K."/>
            <person name="Wortman J."/>
            <person name="Nusbaum C."/>
            <person name="Birren B."/>
        </authorList>
    </citation>
    <scope>NUCLEOTIDE SEQUENCE [LARGE SCALE GENOMIC DNA]</scope>
    <source>
        <strain evidence="2 3">CBS 102226</strain>
    </source>
</reference>
<dbReference type="VEuPathDB" id="FungiDB:Z520_11758"/>
<sequence length="218" mass="24317">MRTWNADEPDLQHHEKRPRSSLLSTDPSLLRAASQDPQNWICSYVCAHAQTFPKANVSSTQRPPTSILRPSNLHARKLASEKDLESYERFAVEDHISSIVSELSKVTEARAILGLAGGVVFEHKPNSLNDSAEEVQERLRLDRSASRSQGATGTRLLYADQIRVYRKTSGVDHLLFTIEDKAPHKLSIHNLRAGLSAMNVMEEVVNRATIPTDVGDKQ</sequence>
<gene>
    <name evidence="2" type="ORF">Z520_11758</name>
</gene>
<dbReference type="STRING" id="1442371.A0A0D2JHC5"/>
<proteinExistence type="predicted"/>
<organism evidence="2 3">
    <name type="scientific">Fonsecaea multimorphosa CBS 102226</name>
    <dbReference type="NCBI Taxonomy" id="1442371"/>
    <lineage>
        <taxon>Eukaryota</taxon>
        <taxon>Fungi</taxon>
        <taxon>Dikarya</taxon>
        <taxon>Ascomycota</taxon>
        <taxon>Pezizomycotina</taxon>
        <taxon>Eurotiomycetes</taxon>
        <taxon>Chaetothyriomycetidae</taxon>
        <taxon>Chaetothyriales</taxon>
        <taxon>Herpotrichiellaceae</taxon>
        <taxon>Fonsecaea</taxon>
    </lineage>
</organism>
<protein>
    <submittedName>
        <fullName evidence="2">Uncharacterized protein</fullName>
    </submittedName>
</protein>